<keyword evidence="1" id="KW-0175">Coiled coil</keyword>
<feature type="region of interest" description="Disordered" evidence="2">
    <location>
        <begin position="1"/>
        <end position="25"/>
    </location>
</feature>
<reference evidence="3 4" key="1">
    <citation type="journal article" date="2012" name="Nucleic Acids Res.">
        <title>Sequencing of the smallest Apicomplexan genome from the human pathogen Babesia microti.</title>
        <authorList>
            <person name="Cornillot E."/>
            <person name="Hadj-Kaddour K."/>
            <person name="Dassouli A."/>
            <person name="Noel B."/>
            <person name="Ranwez V."/>
            <person name="Vacherie B."/>
            <person name="Augagneur Y."/>
            <person name="Bres V."/>
            <person name="Duclos A."/>
            <person name="Randazzo S."/>
            <person name="Carcy B."/>
            <person name="Debierre-Grockiego F."/>
            <person name="Delbecq S."/>
            <person name="Moubri-Menage K."/>
            <person name="Shams-Eldin H."/>
            <person name="Usmani-Brown S."/>
            <person name="Bringaud F."/>
            <person name="Wincker P."/>
            <person name="Vivares C.P."/>
            <person name="Schwarz R.T."/>
            <person name="Schetters T.P."/>
            <person name="Krause P.J."/>
            <person name="Gorenflot A."/>
            <person name="Berry V."/>
            <person name="Barbe V."/>
            <person name="Ben Mamoun C."/>
        </authorList>
    </citation>
    <scope>NUCLEOTIDE SEQUENCE [LARGE SCALE GENOMIC DNA]</scope>
    <source>
        <strain evidence="3 4">RI</strain>
    </source>
</reference>
<reference evidence="3 4" key="2">
    <citation type="journal article" date="2013" name="PLoS ONE">
        <title>Whole genome mapping and re-organization of the nuclear and mitochondrial genomes of Babesia microti isolates.</title>
        <authorList>
            <person name="Cornillot E."/>
            <person name="Dassouli A."/>
            <person name="Garg A."/>
            <person name="Pachikara N."/>
            <person name="Randazzo S."/>
            <person name="Depoix D."/>
            <person name="Carcy B."/>
            <person name="Delbecq S."/>
            <person name="Frutos R."/>
            <person name="Silva J.C."/>
            <person name="Sutton R."/>
            <person name="Krause P.J."/>
            <person name="Mamoun C.B."/>
        </authorList>
    </citation>
    <scope>NUCLEOTIDE SEQUENCE [LARGE SCALE GENOMIC DNA]</scope>
    <source>
        <strain evidence="3 4">RI</strain>
    </source>
</reference>
<evidence type="ECO:0000256" key="1">
    <source>
        <dbReference type="SAM" id="Coils"/>
    </source>
</evidence>
<dbReference type="KEGG" id="bmic:BmR1_04g05660"/>
<dbReference type="RefSeq" id="XP_012649738.1">
    <property type="nucleotide sequence ID" value="XM_012794284.1"/>
</dbReference>
<keyword evidence="4" id="KW-1185">Reference proteome</keyword>
<evidence type="ECO:0000313" key="3">
    <source>
        <dbReference type="EMBL" id="CCF75330.1"/>
    </source>
</evidence>
<reference evidence="3 4" key="3">
    <citation type="journal article" date="2016" name="Sci. Rep.">
        <title>Genome-wide diversity and gene expression profiling of Babesia microti isolates identify polymorphic genes that mediate host-pathogen interactions.</title>
        <authorList>
            <person name="Silva J.C."/>
            <person name="Cornillot E."/>
            <person name="McCracken C."/>
            <person name="Usmani-Brown S."/>
            <person name="Dwivedi A."/>
            <person name="Ifeonu O.O."/>
            <person name="Crabtree J."/>
            <person name="Gotia H.T."/>
            <person name="Virji A.Z."/>
            <person name="Reynes C."/>
            <person name="Colinge J."/>
            <person name="Kumar V."/>
            <person name="Lawres L."/>
            <person name="Pazzi J.E."/>
            <person name="Pablo J.V."/>
            <person name="Hung C."/>
            <person name="Brancato J."/>
            <person name="Kumari P."/>
            <person name="Orvis J."/>
            <person name="Tretina K."/>
            <person name="Chibucos M."/>
            <person name="Ott S."/>
            <person name="Sadzewicz L."/>
            <person name="Sengamalay N."/>
            <person name="Shetty A.C."/>
            <person name="Su Q."/>
            <person name="Tallon L."/>
            <person name="Fraser C.M."/>
            <person name="Frutos R."/>
            <person name="Molina D.M."/>
            <person name="Krause P.J."/>
            <person name="Ben Mamoun C."/>
        </authorList>
    </citation>
    <scope>NUCLEOTIDE SEQUENCE [LARGE SCALE GENOMIC DNA]</scope>
    <source>
        <strain evidence="3 4">RI</strain>
    </source>
</reference>
<dbReference type="GeneID" id="24425776"/>
<sequence length="502" mass="56952">MESDVSDVSLTKSDGSMDLSDVSELDSYESELEELNEFEREKILAERHAKNIRLKRLKQLFQSKSKNDKIKAHSESVKKSVIQQEKKSHELFGDDILHQLPSIDENELNIRKSQADTLLTGKIFQAARLSRKRLLHMLEHPRRMDYLLGAILKVFVSASRQIITTNNTFSAEPIASASPESVNKHVMCQIVTLNACDQYKVCEIIGCQHDANVTGIDNFIGSSKYVIHCVIMDDPYTNKLSASSTPIMVTLNDICDTPFNDIEIGKLKDFVIKTSSVETWYNKVKHIIKRLKEFTFTDDDVQTILKNKTSETSPSEGYNKRELIREIQACSNELDILSVSLRKIGTLPKREQDHLRNKFDATTKRKKELQSLLSDRRKTVESQMNDKISIDPSPFKSNKVYTFGIGGSIANRKSGMTTPMILSAAISSINNNSHTLDTEKSSNFSADNCKTTLNYNINDSKELINSFIYTLNNLSVNENIEDSNFILPNGYIKFDEYKKTLC</sequence>
<dbReference type="OrthoDB" id="364798at2759"/>
<accession>I7JCN6</accession>
<organism evidence="3 4">
    <name type="scientific">Babesia microti (strain RI)</name>
    <dbReference type="NCBI Taxonomy" id="1133968"/>
    <lineage>
        <taxon>Eukaryota</taxon>
        <taxon>Sar</taxon>
        <taxon>Alveolata</taxon>
        <taxon>Apicomplexa</taxon>
        <taxon>Aconoidasida</taxon>
        <taxon>Piroplasmida</taxon>
        <taxon>Babesiidae</taxon>
        <taxon>Babesia</taxon>
    </lineage>
</organism>
<dbReference type="VEuPathDB" id="PiroplasmaDB:BmR1_04g05660"/>
<dbReference type="AlphaFoldDB" id="I7JCN6"/>
<dbReference type="EMBL" id="LN871599">
    <property type="protein sequence ID" value="CCF75330.1"/>
    <property type="molecule type" value="Genomic_DNA"/>
</dbReference>
<proteinExistence type="predicted"/>
<name>I7JCN6_BABMR</name>
<evidence type="ECO:0000256" key="2">
    <source>
        <dbReference type="SAM" id="MobiDB-lite"/>
    </source>
</evidence>
<dbReference type="Proteomes" id="UP000002899">
    <property type="component" value="Chromosome IV"/>
</dbReference>
<feature type="coiled-coil region" evidence="1">
    <location>
        <begin position="28"/>
        <end position="55"/>
    </location>
</feature>
<protein>
    <recommendedName>
        <fullName evidence="5">Plus3 domain-containing protein</fullName>
    </recommendedName>
</protein>
<evidence type="ECO:0008006" key="5">
    <source>
        <dbReference type="Google" id="ProtNLM"/>
    </source>
</evidence>
<feature type="compositionally biased region" description="Polar residues" evidence="2">
    <location>
        <begin position="1"/>
        <end position="14"/>
    </location>
</feature>
<evidence type="ECO:0000313" key="4">
    <source>
        <dbReference type="Proteomes" id="UP000002899"/>
    </source>
</evidence>